<reference evidence="1" key="1">
    <citation type="submission" date="2021-03" db="EMBL/GenBank/DDBJ databases">
        <title>Taxonomic study of Clostridium polyendosporum from meadow-gley soil under rice.</title>
        <authorList>
            <person name="Kobayashi H."/>
            <person name="Tanizawa Y."/>
            <person name="Yagura M."/>
        </authorList>
    </citation>
    <scope>NUCLEOTIDE SEQUENCE</scope>
    <source>
        <strain evidence="1">JCM 30710</strain>
    </source>
</reference>
<proteinExistence type="predicted"/>
<organism evidence="1 2">
    <name type="scientific">Clostridium polyendosporum</name>
    <dbReference type="NCBI Taxonomy" id="69208"/>
    <lineage>
        <taxon>Bacteria</taxon>
        <taxon>Bacillati</taxon>
        <taxon>Bacillota</taxon>
        <taxon>Clostridia</taxon>
        <taxon>Eubacteriales</taxon>
        <taxon>Clostridiaceae</taxon>
        <taxon>Clostridium</taxon>
    </lineage>
</organism>
<accession>A0A919S2K7</accession>
<protein>
    <recommendedName>
        <fullName evidence="3">Glycosyl transferase family 2</fullName>
    </recommendedName>
</protein>
<dbReference type="Proteomes" id="UP000679179">
    <property type="component" value="Unassembled WGS sequence"/>
</dbReference>
<name>A0A919S2K7_9CLOT</name>
<dbReference type="AlphaFoldDB" id="A0A919S2K7"/>
<evidence type="ECO:0008006" key="3">
    <source>
        <dbReference type="Google" id="ProtNLM"/>
    </source>
</evidence>
<dbReference type="EMBL" id="BOPZ01000027">
    <property type="protein sequence ID" value="GIM30085.1"/>
    <property type="molecule type" value="Genomic_DNA"/>
</dbReference>
<evidence type="ECO:0000313" key="1">
    <source>
        <dbReference type="EMBL" id="GIM30085.1"/>
    </source>
</evidence>
<gene>
    <name evidence="1" type="ORF">CPJCM30710_27510</name>
</gene>
<keyword evidence="2" id="KW-1185">Reference proteome</keyword>
<sequence length="48" mass="5363">MLDIATFLREISKKGILPSILIIAPAFNEEETIIESANSLLNLDYVNE</sequence>
<comment type="caution">
    <text evidence="1">The sequence shown here is derived from an EMBL/GenBank/DDBJ whole genome shotgun (WGS) entry which is preliminary data.</text>
</comment>
<evidence type="ECO:0000313" key="2">
    <source>
        <dbReference type="Proteomes" id="UP000679179"/>
    </source>
</evidence>